<dbReference type="Proteomes" id="UP001595621">
    <property type="component" value="Unassembled WGS sequence"/>
</dbReference>
<feature type="domain" description="3-beta hydroxysteroid dehydrogenase/isomerase" evidence="3">
    <location>
        <begin position="34"/>
        <end position="282"/>
    </location>
</feature>
<dbReference type="Gene3D" id="3.40.50.720">
    <property type="entry name" value="NAD(P)-binding Rossmann-like Domain"/>
    <property type="match status" value="1"/>
</dbReference>
<evidence type="ECO:0000256" key="1">
    <source>
        <dbReference type="ARBA" id="ARBA00009219"/>
    </source>
</evidence>
<dbReference type="InterPro" id="IPR050177">
    <property type="entry name" value="Lipid_A_modif_metabolic_enz"/>
</dbReference>
<comment type="similarity">
    <text evidence="1">Belongs to the 3-beta-HSD family.</text>
</comment>
<proteinExistence type="inferred from homology"/>
<dbReference type="InterPro" id="IPR036291">
    <property type="entry name" value="NAD(P)-bd_dom_sf"/>
</dbReference>
<evidence type="ECO:0000256" key="2">
    <source>
        <dbReference type="ARBA" id="ARBA00023002"/>
    </source>
</evidence>
<organism evidence="4 5">
    <name type="scientific">Shewanella submarina</name>
    <dbReference type="NCBI Taxonomy" id="2016376"/>
    <lineage>
        <taxon>Bacteria</taxon>
        <taxon>Pseudomonadati</taxon>
        <taxon>Pseudomonadota</taxon>
        <taxon>Gammaproteobacteria</taxon>
        <taxon>Alteromonadales</taxon>
        <taxon>Shewanellaceae</taxon>
        <taxon>Shewanella</taxon>
    </lineage>
</organism>
<dbReference type="InterPro" id="IPR002225">
    <property type="entry name" value="3Beta_OHSteriod_DH/Estase"/>
</dbReference>
<evidence type="ECO:0000313" key="5">
    <source>
        <dbReference type="Proteomes" id="UP001595621"/>
    </source>
</evidence>
<dbReference type="EMBL" id="JBHRTD010000006">
    <property type="protein sequence ID" value="MFC3137865.1"/>
    <property type="molecule type" value="Genomic_DNA"/>
</dbReference>
<name>A0ABV7G954_9GAMM</name>
<dbReference type="PANTHER" id="PTHR43245">
    <property type="entry name" value="BIFUNCTIONAL POLYMYXIN RESISTANCE PROTEIN ARNA"/>
    <property type="match status" value="1"/>
</dbReference>
<evidence type="ECO:0000259" key="3">
    <source>
        <dbReference type="Pfam" id="PF01073"/>
    </source>
</evidence>
<dbReference type="PANTHER" id="PTHR43245:SF51">
    <property type="entry name" value="SHORT CHAIN DEHYDROGENASE_REDUCTASE FAMILY 42E, MEMBER 2"/>
    <property type="match status" value="1"/>
</dbReference>
<protein>
    <submittedName>
        <fullName evidence="4">NAD-dependent epimerase/dehydratase family protein</fullName>
    </submittedName>
</protein>
<gene>
    <name evidence="4" type="ORF">ACFOE0_06615</name>
</gene>
<dbReference type="SUPFAM" id="SSF51735">
    <property type="entry name" value="NAD(P)-binding Rossmann-fold domains"/>
    <property type="match status" value="1"/>
</dbReference>
<comment type="caution">
    <text evidence="4">The sequence shown here is derived from an EMBL/GenBank/DDBJ whole genome shotgun (WGS) entry which is preliminary data.</text>
</comment>
<accession>A0ABV7G954</accession>
<reference evidence="5" key="1">
    <citation type="journal article" date="2019" name="Int. J. Syst. Evol. Microbiol.">
        <title>The Global Catalogue of Microorganisms (GCM) 10K type strain sequencing project: providing services to taxonomists for standard genome sequencing and annotation.</title>
        <authorList>
            <consortium name="The Broad Institute Genomics Platform"/>
            <consortium name="The Broad Institute Genome Sequencing Center for Infectious Disease"/>
            <person name="Wu L."/>
            <person name="Ma J."/>
        </authorList>
    </citation>
    <scope>NUCLEOTIDE SEQUENCE [LARGE SCALE GENOMIC DNA]</scope>
    <source>
        <strain evidence="5">KCTC 52277</strain>
    </source>
</reference>
<dbReference type="Pfam" id="PF01073">
    <property type="entry name" value="3Beta_HSD"/>
    <property type="match status" value="1"/>
</dbReference>
<keyword evidence="2" id="KW-0560">Oxidoreductase</keyword>
<evidence type="ECO:0000313" key="4">
    <source>
        <dbReference type="EMBL" id="MFC3137865.1"/>
    </source>
</evidence>
<keyword evidence="5" id="KW-1185">Reference proteome</keyword>
<sequence length="365" mass="39238">MGAEALAKSLDGVNLVSEETQVLQQIATAVDKVLVTGGGGFLGLALCRRLHAAGIEVVSLSRSQHASLDELGIEQISASLTDIDAVKTACEGCQLVFHVAAKAGVWGPEREYFETNVDGTANIIAACQQAGVTNLVYTSTPSVTFAGHDEEGIDESTPHAERYLNAYGRTKSLAEKMVLSAQGAEVKGGQRLNVVALRPHLIWGPGDPHLVPRVLERGKQGRLRLLGDKDKLVDTIYVDNAAWAHLLAAKTLLQQPEKAAGKAYFLSNDEPMPMAEVLNRILACDGLPGVSKRVNSGVAYWVGAAMEVFYTLLGISAEPPMTRFVARQLSCSHFYRLDAAKSDLGYRPLVSVDEGMQRLKSSLKK</sequence>
<dbReference type="RefSeq" id="WP_248934927.1">
    <property type="nucleotide sequence ID" value="NZ_JAKILF010000002.1"/>
</dbReference>